<dbReference type="EC" id="2.7.7.7" evidence="1 9"/>
<evidence type="ECO:0000256" key="2">
    <source>
        <dbReference type="ARBA" id="ARBA00017703"/>
    </source>
</evidence>
<keyword evidence="3 12" id="KW-0808">Transferase</keyword>
<keyword evidence="6" id="KW-0239">DNA-directed DNA polymerase</keyword>
<dbReference type="Pfam" id="PF14840">
    <property type="entry name" value="DNA_pol3_delt_C"/>
    <property type="match status" value="1"/>
</dbReference>
<evidence type="ECO:0000256" key="9">
    <source>
        <dbReference type="NCBIfam" id="TIGR01128"/>
    </source>
</evidence>
<evidence type="ECO:0000256" key="7">
    <source>
        <dbReference type="ARBA" id="ARBA00034754"/>
    </source>
</evidence>
<dbReference type="SUPFAM" id="SSF48019">
    <property type="entry name" value="post-AAA+ oligomerization domain-like"/>
    <property type="match status" value="1"/>
</dbReference>
<keyword evidence="5" id="KW-0235">DNA replication</keyword>
<dbReference type="Pfam" id="PF06144">
    <property type="entry name" value="DNA_pol3_delta"/>
    <property type="match status" value="1"/>
</dbReference>
<comment type="catalytic activity">
    <reaction evidence="8">
        <text>DNA(n) + a 2'-deoxyribonucleoside 5'-triphosphate = DNA(n+1) + diphosphate</text>
        <dbReference type="Rhea" id="RHEA:22508"/>
        <dbReference type="Rhea" id="RHEA-COMP:17339"/>
        <dbReference type="Rhea" id="RHEA-COMP:17340"/>
        <dbReference type="ChEBI" id="CHEBI:33019"/>
        <dbReference type="ChEBI" id="CHEBI:61560"/>
        <dbReference type="ChEBI" id="CHEBI:173112"/>
        <dbReference type="EC" id="2.7.7.7"/>
    </reaction>
</comment>
<dbReference type="Proteomes" id="UP000254253">
    <property type="component" value="Unassembled WGS sequence"/>
</dbReference>
<dbReference type="Gene3D" id="1.20.272.10">
    <property type="match status" value="1"/>
</dbReference>
<dbReference type="Gene3D" id="3.40.50.300">
    <property type="entry name" value="P-loop containing nucleotide triphosphate hydrolases"/>
    <property type="match status" value="1"/>
</dbReference>
<dbReference type="CDD" id="cd18138">
    <property type="entry name" value="HLD_clamp_pol_III_delta"/>
    <property type="match status" value="1"/>
</dbReference>
<evidence type="ECO:0000256" key="3">
    <source>
        <dbReference type="ARBA" id="ARBA00022679"/>
    </source>
</evidence>
<dbReference type="NCBIfam" id="TIGR01128">
    <property type="entry name" value="holA"/>
    <property type="match status" value="1"/>
</dbReference>
<dbReference type="GO" id="GO:0003677">
    <property type="term" value="F:DNA binding"/>
    <property type="evidence" value="ECO:0007669"/>
    <property type="project" value="InterPro"/>
</dbReference>
<dbReference type="GO" id="GO:0003887">
    <property type="term" value="F:DNA-directed DNA polymerase activity"/>
    <property type="evidence" value="ECO:0007669"/>
    <property type="project" value="UniProtKB-UniRule"/>
</dbReference>
<dbReference type="EMBL" id="UFRN01000002">
    <property type="protein sequence ID" value="SUT90971.1"/>
    <property type="molecule type" value="Genomic_DNA"/>
</dbReference>
<keyword evidence="13" id="KW-1185">Reference proteome</keyword>
<dbReference type="InterPro" id="IPR032780">
    <property type="entry name" value="DNA_pol3_delt_C"/>
</dbReference>
<dbReference type="InterPro" id="IPR008921">
    <property type="entry name" value="DNA_pol3_clamp-load_cplx_C"/>
</dbReference>
<dbReference type="InterPro" id="IPR005790">
    <property type="entry name" value="DNA_polIII_delta"/>
</dbReference>
<comment type="similarity">
    <text evidence="7">Belongs to the DNA polymerase HolA subunit family.</text>
</comment>
<evidence type="ECO:0000259" key="11">
    <source>
        <dbReference type="Pfam" id="PF14840"/>
    </source>
</evidence>
<evidence type="ECO:0000313" key="13">
    <source>
        <dbReference type="Proteomes" id="UP000254253"/>
    </source>
</evidence>
<dbReference type="InterPro" id="IPR027417">
    <property type="entry name" value="P-loop_NTPase"/>
</dbReference>
<dbReference type="Gene3D" id="1.10.8.60">
    <property type="match status" value="1"/>
</dbReference>
<name>A0A380TSF9_ACTLI</name>
<dbReference type="PANTHER" id="PTHR34388:SF1">
    <property type="entry name" value="DNA POLYMERASE III SUBUNIT DELTA"/>
    <property type="match status" value="1"/>
</dbReference>
<proteinExistence type="inferred from homology"/>
<organism evidence="12 13">
    <name type="scientific">Actinobacillus lignieresii</name>
    <dbReference type="NCBI Taxonomy" id="720"/>
    <lineage>
        <taxon>Bacteria</taxon>
        <taxon>Pseudomonadati</taxon>
        <taxon>Pseudomonadota</taxon>
        <taxon>Gammaproteobacteria</taxon>
        <taxon>Pasteurellales</taxon>
        <taxon>Pasteurellaceae</taxon>
        <taxon>Actinobacillus</taxon>
    </lineage>
</organism>
<feature type="domain" description="DNA polymerase III subunit delta C-terminal" evidence="11">
    <location>
        <begin position="213"/>
        <end position="337"/>
    </location>
</feature>
<evidence type="ECO:0000313" key="12">
    <source>
        <dbReference type="EMBL" id="SUT90971.1"/>
    </source>
</evidence>
<dbReference type="InterPro" id="IPR010372">
    <property type="entry name" value="DNA_pol3_delta_N"/>
</dbReference>
<accession>A0A380TSF9</accession>
<dbReference type="SUPFAM" id="SSF52540">
    <property type="entry name" value="P-loop containing nucleoside triphosphate hydrolases"/>
    <property type="match status" value="1"/>
</dbReference>
<dbReference type="GO" id="GO:0006261">
    <property type="term" value="P:DNA-templated DNA replication"/>
    <property type="evidence" value="ECO:0007669"/>
    <property type="project" value="TreeGrafter"/>
</dbReference>
<evidence type="ECO:0000256" key="4">
    <source>
        <dbReference type="ARBA" id="ARBA00022695"/>
    </source>
</evidence>
<evidence type="ECO:0000259" key="10">
    <source>
        <dbReference type="Pfam" id="PF06144"/>
    </source>
</evidence>
<evidence type="ECO:0000256" key="8">
    <source>
        <dbReference type="ARBA" id="ARBA00049244"/>
    </source>
</evidence>
<evidence type="ECO:0000256" key="5">
    <source>
        <dbReference type="ARBA" id="ARBA00022705"/>
    </source>
</evidence>
<keyword evidence="4 12" id="KW-0548">Nucleotidyltransferase</keyword>
<sequence length="341" mass="39525">MQKVFPEALPNLLSKSLSPFYLLTGNDLLLINESKDHIVQAARLADFDEKQEVSIANDTKWEALFEAAQSNGLFFNRQIIILNLPEAPTAAQMKNVAELCRFSHPDLLLILCLPKFSKAIEKQAWFTQIEAQTVQVNCQTPEIAKLPTWLSHRAKTMELQIEPEAVQLLCYSYEGNLLALKQALQMLQLRFTDGKISLARAKEVVEQSAQFSPFQWIDALLEGKIARAERILKHLQNEEVQPVVLLRIIQKELLVLLEITRSPQPVQNSNQPLYMGNLRAEFDRLKVWQNRRPFYQAAVQRLTYKKLYQLIQRLAELEKQVKQEFSDEIWLELERFSAYFE</sequence>
<feature type="domain" description="DNA polymerase III delta N-terminal" evidence="10">
    <location>
        <begin position="21"/>
        <end position="139"/>
    </location>
</feature>
<dbReference type="AlphaFoldDB" id="A0A380TSF9"/>
<evidence type="ECO:0000256" key="6">
    <source>
        <dbReference type="ARBA" id="ARBA00022932"/>
    </source>
</evidence>
<dbReference type="PANTHER" id="PTHR34388">
    <property type="entry name" value="DNA POLYMERASE III SUBUNIT DELTA"/>
    <property type="match status" value="1"/>
</dbReference>
<reference evidence="12 13" key="1">
    <citation type="submission" date="2018-06" db="EMBL/GenBank/DDBJ databases">
        <authorList>
            <consortium name="Pathogen Informatics"/>
            <person name="Doyle S."/>
        </authorList>
    </citation>
    <scope>NUCLEOTIDE SEQUENCE [LARGE SCALE GENOMIC DNA]</scope>
    <source>
        <strain evidence="12 13">NCTC4191</strain>
    </source>
</reference>
<dbReference type="RefSeq" id="WP_115589826.1">
    <property type="nucleotide sequence ID" value="NZ_UFRN01000002.1"/>
</dbReference>
<protein>
    <recommendedName>
        <fullName evidence="2 9">DNA polymerase III subunit delta</fullName>
        <ecNumber evidence="1 9">2.7.7.7</ecNumber>
    </recommendedName>
</protein>
<gene>
    <name evidence="12" type="primary">holA</name>
    <name evidence="12" type="ORF">NCTC4191_00423</name>
</gene>
<dbReference type="GO" id="GO:0009360">
    <property type="term" value="C:DNA polymerase III complex"/>
    <property type="evidence" value="ECO:0007669"/>
    <property type="project" value="UniProtKB-UniRule"/>
</dbReference>
<evidence type="ECO:0000256" key="1">
    <source>
        <dbReference type="ARBA" id="ARBA00012417"/>
    </source>
</evidence>